<evidence type="ECO:0000313" key="3">
    <source>
        <dbReference type="Proteomes" id="UP001241758"/>
    </source>
</evidence>
<comment type="caution">
    <text evidence="2">The sequence shown here is derived from an EMBL/GenBank/DDBJ whole genome shotgun (WGS) entry which is preliminary data.</text>
</comment>
<keyword evidence="3" id="KW-1185">Reference proteome</keyword>
<dbReference type="Proteomes" id="UP001241758">
    <property type="component" value="Unassembled WGS sequence"/>
</dbReference>
<dbReference type="Pfam" id="PF13840">
    <property type="entry name" value="ACT_7"/>
    <property type="match status" value="1"/>
</dbReference>
<gene>
    <name evidence="2" type="ORF">QLQ12_46215</name>
</gene>
<reference evidence="2 3" key="1">
    <citation type="submission" date="2023-05" db="EMBL/GenBank/DDBJ databases">
        <title>Actinoplanes sp. NEAU-A12 genome sequencing.</title>
        <authorList>
            <person name="Wang Z.-S."/>
        </authorList>
    </citation>
    <scope>NUCLEOTIDE SEQUENCE [LARGE SCALE GENOMIC DNA]</scope>
    <source>
        <strain evidence="2 3">NEAU-A12</strain>
    </source>
</reference>
<dbReference type="InterPro" id="IPR045865">
    <property type="entry name" value="ACT-like_dom_sf"/>
</dbReference>
<dbReference type="EMBL" id="JASCTH010000067">
    <property type="protein sequence ID" value="MDI6105991.1"/>
    <property type="molecule type" value="Genomic_DNA"/>
</dbReference>
<feature type="domain" description="CASTOR ACT" evidence="1">
    <location>
        <begin position="54"/>
        <end position="114"/>
    </location>
</feature>
<dbReference type="RefSeq" id="WP_282767454.1">
    <property type="nucleotide sequence ID" value="NZ_JASCTH010000067.1"/>
</dbReference>
<protein>
    <submittedName>
        <fullName evidence="2">ACT domain-containing protein</fullName>
    </submittedName>
</protein>
<evidence type="ECO:0000313" key="2">
    <source>
        <dbReference type="EMBL" id="MDI6105991.1"/>
    </source>
</evidence>
<evidence type="ECO:0000259" key="1">
    <source>
        <dbReference type="Pfam" id="PF13840"/>
    </source>
</evidence>
<dbReference type="SUPFAM" id="SSF55021">
    <property type="entry name" value="ACT-like"/>
    <property type="match status" value="1"/>
</dbReference>
<sequence length="128" mass="13747">MTSDRVQRLRFLPGHFAVTLDERGGTPPGDEWLALVRGPEGLTVIRPAAPGDREQWRALYSGDTAHDLDVPGMLNAVLTPLARAAVPVFVASTFHADLVLVPVEQSDRAAEVLRAAGHHVTTAEPGDH</sequence>
<dbReference type="Gene3D" id="3.30.2130.10">
    <property type="entry name" value="VC0802-like"/>
    <property type="match status" value="1"/>
</dbReference>
<proteinExistence type="predicted"/>
<name>A0ABT6X1V2_9ACTN</name>
<dbReference type="InterPro" id="IPR027795">
    <property type="entry name" value="CASTOR_ACT_dom"/>
</dbReference>
<organism evidence="2 3">
    <name type="scientific">Actinoplanes sandaracinus</name>
    <dbReference type="NCBI Taxonomy" id="3045177"/>
    <lineage>
        <taxon>Bacteria</taxon>
        <taxon>Bacillati</taxon>
        <taxon>Actinomycetota</taxon>
        <taxon>Actinomycetes</taxon>
        <taxon>Micromonosporales</taxon>
        <taxon>Micromonosporaceae</taxon>
        <taxon>Actinoplanes</taxon>
    </lineage>
</organism>
<accession>A0ABT6X1V2</accession>